<keyword evidence="1" id="KW-1133">Transmembrane helix</keyword>
<reference evidence="2 3" key="1">
    <citation type="submission" date="2011-02" db="EMBL/GenBank/DDBJ databases">
        <authorList>
            <person name="Nelson K.E."/>
            <person name="Sutton G."/>
            <person name="Torralba M."/>
            <person name="Durkin S."/>
            <person name="Harkins D."/>
            <person name="Montgomery R."/>
            <person name="Ziemer C."/>
            <person name="Klaassens E."/>
            <person name="Ocuiv P."/>
            <person name="Morrison M."/>
        </authorList>
    </citation>
    <scope>NUCLEOTIDE SEQUENCE [LARGE SCALE GENOMIC DNA]</scope>
    <source>
        <strain evidence="2 3">8</strain>
    </source>
</reference>
<protein>
    <submittedName>
        <fullName evidence="2">Ubiquinol-cytochrome C reductase complex, 6.4kD protein</fullName>
    </submittedName>
</protein>
<evidence type="ECO:0000313" key="2">
    <source>
        <dbReference type="EMBL" id="EGC03571.1"/>
    </source>
</evidence>
<evidence type="ECO:0000313" key="3">
    <source>
        <dbReference type="Proteomes" id="UP000004259"/>
    </source>
</evidence>
<dbReference type="RefSeq" id="WP_002848315.1">
    <property type="nucleotide sequence ID" value="NZ_ADKM02000062.1"/>
</dbReference>
<comment type="caution">
    <text evidence="2">The sequence shown here is derived from an EMBL/GenBank/DDBJ whole genome shotgun (WGS) entry which is preliminary data.</text>
</comment>
<sequence length="110" mass="12475">MERYRVEMIIAGALLFLPGAAMIALNYYLIYAGRKMRKLPKEERKRLPSGAPFYGGMLCALGLIVAFGIKRVWLWVIPLLADPGCVGGLALSLFLEYLPDIKQKFRKREK</sequence>
<dbReference type="OrthoDB" id="1822140at2"/>
<accession>E9SAI4</accession>
<keyword evidence="1" id="KW-0812">Transmembrane</keyword>
<feature type="transmembrane region" description="Helical" evidence="1">
    <location>
        <begin position="75"/>
        <end position="98"/>
    </location>
</feature>
<name>E9SAI4_RUMAL</name>
<gene>
    <name evidence="2" type="ORF">CUS_7946</name>
</gene>
<dbReference type="STRING" id="246199.CUS_7946"/>
<feature type="transmembrane region" description="Helical" evidence="1">
    <location>
        <begin position="51"/>
        <end position="69"/>
    </location>
</feature>
<proteinExistence type="predicted"/>
<keyword evidence="3" id="KW-1185">Reference proteome</keyword>
<dbReference type="EMBL" id="ADKM02000062">
    <property type="protein sequence ID" value="EGC03571.1"/>
    <property type="molecule type" value="Genomic_DNA"/>
</dbReference>
<evidence type="ECO:0000256" key="1">
    <source>
        <dbReference type="SAM" id="Phobius"/>
    </source>
</evidence>
<feature type="transmembrane region" description="Helical" evidence="1">
    <location>
        <begin position="6"/>
        <end position="30"/>
    </location>
</feature>
<keyword evidence="1" id="KW-0472">Membrane</keyword>
<dbReference type="AlphaFoldDB" id="E9SAI4"/>
<dbReference type="Proteomes" id="UP000004259">
    <property type="component" value="Unassembled WGS sequence"/>
</dbReference>
<organism evidence="2 3">
    <name type="scientific">Ruminococcus albus 8</name>
    <dbReference type="NCBI Taxonomy" id="246199"/>
    <lineage>
        <taxon>Bacteria</taxon>
        <taxon>Bacillati</taxon>
        <taxon>Bacillota</taxon>
        <taxon>Clostridia</taxon>
        <taxon>Eubacteriales</taxon>
        <taxon>Oscillospiraceae</taxon>
        <taxon>Ruminococcus</taxon>
    </lineage>
</organism>